<feature type="transmembrane region" description="Helical" evidence="8">
    <location>
        <begin position="55"/>
        <end position="79"/>
    </location>
</feature>
<evidence type="ECO:0000256" key="2">
    <source>
        <dbReference type="ARBA" id="ARBA00022448"/>
    </source>
</evidence>
<keyword evidence="6 8" id="KW-1133">Transmembrane helix</keyword>
<dbReference type="KEGG" id="orn:DV701_16190"/>
<keyword evidence="4 8" id="KW-0812">Transmembrane</keyword>
<dbReference type="InterPro" id="IPR010065">
    <property type="entry name" value="AA_ABC_transptr_permease_3TM"/>
</dbReference>
<keyword evidence="3" id="KW-1003">Cell membrane</keyword>
<gene>
    <name evidence="10" type="ORF">DV701_16190</name>
</gene>
<dbReference type="InterPro" id="IPR043429">
    <property type="entry name" value="ArtM/GltK/GlnP/TcyL/YhdX-like"/>
</dbReference>
<keyword evidence="7 8" id="KW-0472">Membrane</keyword>
<feature type="transmembrane region" description="Helical" evidence="8">
    <location>
        <begin position="20"/>
        <end position="43"/>
    </location>
</feature>
<dbReference type="GO" id="GO:0006865">
    <property type="term" value="P:amino acid transport"/>
    <property type="evidence" value="ECO:0007669"/>
    <property type="project" value="UniProtKB-KW"/>
</dbReference>
<evidence type="ECO:0000313" key="11">
    <source>
        <dbReference type="Proteomes" id="UP000253790"/>
    </source>
</evidence>
<comment type="similarity">
    <text evidence="8">Belongs to the binding-protein-dependent transport system permease family.</text>
</comment>
<evidence type="ECO:0000256" key="4">
    <source>
        <dbReference type="ARBA" id="ARBA00022692"/>
    </source>
</evidence>
<feature type="domain" description="ABC transmembrane type-1" evidence="9">
    <location>
        <begin position="20"/>
        <end position="208"/>
    </location>
</feature>
<dbReference type="Gene3D" id="1.10.3720.10">
    <property type="entry name" value="MetI-like"/>
    <property type="match status" value="1"/>
</dbReference>
<dbReference type="GO" id="GO:0022857">
    <property type="term" value="F:transmembrane transporter activity"/>
    <property type="evidence" value="ECO:0007669"/>
    <property type="project" value="InterPro"/>
</dbReference>
<organism evidence="10 11">
    <name type="scientific">Ornithinimicrobium avium</name>
    <dbReference type="NCBI Taxonomy" id="2283195"/>
    <lineage>
        <taxon>Bacteria</taxon>
        <taxon>Bacillati</taxon>
        <taxon>Actinomycetota</taxon>
        <taxon>Actinomycetes</taxon>
        <taxon>Micrococcales</taxon>
        <taxon>Ornithinimicrobiaceae</taxon>
        <taxon>Ornithinimicrobium</taxon>
    </lineage>
</organism>
<dbReference type="InterPro" id="IPR000515">
    <property type="entry name" value="MetI-like"/>
</dbReference>
<dbReference type="NCBIfam" id="TIGR01726">
    <property type="entry name" value="HEQRo_perm_3TM"/>
    <property type="match status" value="1"/>
</dbReference>
<dbReference type="GO" id="GO:0043190">
    <property type="term" value="C:ATP-binding cassette (ABC) transporter complex"/>
    <property type="evidence" value="ECO:0007669"/>
    <property type="project" value="InterPro"/>
</dbReference>
<proteinExistence type="inferred from homology"/>
<dbReference type="PANTHER" id="PTHR30614:SF0">
    <property type="entry name" value="L-CYSTINE TRANSPORT SYSTEM PERMEASE PROTEIN TCYL"/>
    <property type="match status" value="1"/>
</dbReference>
<feature type="transmembrane region" description="Helical" evidence="8">
    <location>
        <begin position="144"/>
        <end position="169"/>
    </location>
</feature>
<evidence type="ECO:0000256" key="6">
    <source>
        <dbReference type="ARBA" id="ARBA00022989"/>
    </source>
</evidence>
<dbReference type="OrthoDB" id="92598at2"/>
<evidence type="ECO:0000256" key="5">
    <source>
        <dbReference type="ARBA" id="ARBA00022970"/>
    </source>
</evidence>
<evidence type="ECO:0000256" key="1">
    <source>
        <dbReference type="ARBA" id="ARBA00004651"/>
    </source>
</evidence>
<comment type="subcellular location">
    <subcellularLocation>
        <location evidence="1 8">Cell membrane</location>
        <topology evidence="1 8">Multi-pass membrane protein</topology>
    </subcellularLocation>
</comment>
<dbReference type="SUPFAM" id="SSF161098">
    <property type="entry name" value="MetI-like"/>
    <property type="match status" value="1"/>
</dbReference>
<dbReference type="RefSeq" id="WP_114929822.1">
    <property type="nucleotide sequence ID" value="NZ_CP031229.1"/>
</dbReference>
<keyword evidence="11" id="KW-1185">Reference proteome</keyword>
<dbReference type="PROSITE" id="PS50928">
    <property type="entry name" value="ABC_TM1"/>
    <property type="match status" value="1"/>
</dbReference>
<evidence type="ECO:0000256" key="8">
    <source>
        <dbReference type="RuleBase" id="RU363032"/>
    </source>
</evidence>
<sequence>MSDFLEGLATALPRLVQDGLSATLISFVGGAVLMVVVAVVLGVAEHQGPPWARGVARFVVEFFRGTSLVVQLFFLFYVIPTLTGVDLGSTWTAIVALGLNYGAYGAEVVRGSLNAVPKGQWETATALSMPWPTKMRRVIWPQAWALMLPGFNNLMVMLVKGTAVISLVLMADLTFEADQLRRQVGTWPAFIAALLVYYVIALVVSIVMRWMERRAQRRLGLGDFEVRKARADADQVLAGATAGGDG</sequence>
<dbReference type="PANTHER" id="PTHR30614">
    <property type="entry name" value="MEMBRANE COMPONENT OF AMINO ACID ABC TRANSPORTER"/>
    <property type="match status" value="1"/>
</dbReference>
<dbReference type="EMBL" id="CP031229">
    <property type="protein sequence ID" value="AXH97446.1"/>
    <property type="molecule type" value="Genomic_DNA"/>
</dbReference>
<name>A0A345NQY8_9MICO</name>
<evidence type="ECO:0000313" key="10">
    <source>
        <dbReference type="EMBL" id="AXH97446.1"/>
    </source>
</evidence>
<evidence type="ECO:0000259" key="9">
    <source>
        <dbReference type="PROSITE" id="PS50928"/>
    </source>
</evidence>
<accession>A0A345NQY8</accession>
<reference evidence="10 11" key="1">
    <citation type="submission" date="2018-07" db="EMBL/GenBank/DDBJ databases">
        <title>Complete genome sequencing of Ornithinimicrobium sp. AMA3305.</title>
        <authorList>
            <person name="Bae J.-W."/>
        </authorList>
    </citation>
    <scope>NUCLEOTIDE SEQUENCE [LARGE SCALE GENOMIC DNA]</scope>
    <source>
        <strain evidence="10 11">AMA3305</strain>
    </source>
</reference>
<evidence type="ECO:0000256" key="3">
    <source>
        <dbReference type="ARBA" id="ARBA00022475"/>
    </source>
</evidence>
<feature type="transmembrane region" description="Helical" evidence="8">
    <location>
        <begin position="91"/>
        <end position="109"/>
    </location>
</feature>
<protein>
    <submittedName>
        <fullName evidence="10">Amino acid ABC transporter permease</fullName>
    </submittedName>
</protein>
<feature type="transmembrane region" description="Helical" evidence="8">
    <location>
        <begin position="189"/>
        <end position="208"/>
    </location>
</feature>
<dbReference type="AlphaFoldDB" id="A0A345NQY8"/>
<dbReference type="InterPro" id="IPR035906">
    <property type="entry name" value="MetI-like_sf"/>
</dbReference>
<keyword evidence="5" id="KW-0029">Amino-acid transport</keyword>
<dbReference type="Pfam" id="PF00528">
    <property type="entry name" value="BPD_transp_1"/>
    <property type="match status" value="1"/>
</dbReference>
<dbReference type="CDD" id="cd06261">
    <property type="entry name" value="TM_PBP2"/>
    <property type="match status" value="1"/>
</dbReference>
<dbReference type="Proteomes" id="UP000253790">
    <property type="component" value="Chromosome"/>
</dbReference>
<keyword evidence="2 8" id="KW-0813">Transport</keyword>
<evidence type="ECO:0000256" key="7">
    <source>
        <dbReference type="ARBA" id="ARBA00023136"/>
    </source>
</evidence>